<evidence type="ECO:0000313" key="3">
    <source>
        <dbReference type="EMBL" id="CAB4664498.1"/>
    </source>
</evidence>
<dbReference type="Pfam" id="PF12680">
    <property type="entry name" value="SnoaL_2"/>
    <property type="match status" value="1"/>
</dbReference>
<dbReference type="InterPro" id="IPR037401">
    <property type="entry name" value="SnoaL-like"/>
</dbReference>
<reference evidence="2" key="1">
    <citation type="submission" date="2020-05" db="EMBL/GenBank/DDBJ databases">
        <authorList>
            <person name="Chiriac C."/>
            <person name="Salcher M."/>
            <person name="Ghai R."/>
            <person name="Kavagutti S V."/>
        </authorList>
    </citation>
    <scope>NUCLEOTIDE SEQUENCE</scope>
</reference>
<name>A0A6J6D5U1_9ZZZZ</name>
<protein>
    <submittedName>
        <fullName evidence="2">Unannotated protein</fullName>
    </submittedName>
</protein>
<evidence type="ECO:0000313" key="2">
    <source>
        <dbReference type="EMBL" id="CAB4557068.1"/>
    </source>
</evidence>
<sequence length="131" mass="14842">MANSDETSRTLRAYAKAWLASDLEKVLASYHEDIELHYMGESPLAGTHRGRDAAFAVLAQASTLTDRKLIDVEDVLVGETLGALIAVEDLGDPARRVKRVLLYRVQDEKLRECWLFDEDQRFIDSMWSKEG</sequence>
<accession>A0A6J6D5U1</accession>
<dbReference type="InterPro" id="IPR032710">
    <property type="entry name" value="NTF2-like_dom_sf"/>
</dbReference>
<dbReference type="AlphaFoldDB" id="A0A6J6D5U1"/>
<dbReference type="EMBL" id="CAEZWE010000096">
    <property type="protein sequence ID" value="CAB4664498.1"/>
    <property type="molecule type" value="Genomic_DNA"/>
</dbReference>
<organism evidence="2">
    <name type="scientific">freshwater metagenome</name>
    <dbReference type="NCBI Taxonomy" id="449393"/>
    <lineage>
        <taxon>unclassified sequences</taxon>
        <taxon>metagenomes</taxon>
        <taxon>ecological metagenomes</taxon>
    </lineage>
</organism>
<feature type="domain" description="SnoaL-like" evidence="1">
    <location>
        <begin position="12"/>
        <end position="112"/>
    </location>
</feature>
<proteinExistence type="predicted"/>
<gene>
    <name evidence="2" type="ORF">UFOPK1572_00562</name>
    <name evidence="3" type="ORF">UFOPK2169_01631</name>
</gene>
<evidence type="ECO:0000259" key="1">
    <source>
        <dbReference type="Pfam" id="PF12680"/>
    </source>
</evidence>
<dbReference type="EMBL" id="CAEZTC010000052">
    <property type="protein sequence ID" value="CAB4557068.1"/>
    <property type="molecule type" value="Genomic_DNA"/>
</dbReference>
<dbReference type="SUPFAM" id="SSF54427">
    <property type="entry name" value="NTF2-like"/>
    <property type="match status" value="1"/>
</dbReference>
<dbReference type="Gene3D" id="3.10.450.50">
    <property type="match status" value="1"/>
</dbReference>